<dbReference type="Proteomes" id="UP000604046">
    <property type="component" value="Unassembled WGS sequence"/>
</dbReference>
<proteinExistence type="predicted"/>
<gene>
    <name evidence="1" type="ORF">SNAT2548_LOCUS33055</name>
</gene>
<keyword evidence="2" id="KW-1185">Reference proteome</keyword>
<evidence type="ECO:0000313" key="1">
    <source>
        <dbReference type="EMBL" id="CAE7579356.1"/>
    </source>
</evidence>
<sequence>MASGPVLAQCLPRLVVSLLLGVGVASFLASKHVALHTNQRTDGLRRLAMATTTTTTTTTTLNCALKAEDGCNACGFWSQCWMEVAEYPWWDEQGTHCPDGWVYDPESGQCRSCSCMQGNGYWTERECRAKNGTWCGLTTTPTTTTTTTTTISPLRGDGRIFDPVLQGEYACRGRTLQDNSVNHYEVHQGIGSLEECRELCLGSLPRCKGIEYGHGRCEVWTRPEGIFNAVPLAGTVCERFGWPVAKMTETRDDIDTRCVINSRDEGGEAEDVDWHEIVGYVKNPSWALKLEDCKARCAAAPVCFGIDLRSSGEYNHYCAVWKRPVKWTTTYRSGTHQCLTFPEPRGWEVVKSASGSNGPCRGLSPEDNNAHHYTVRSYPELPLTLASCQARCARSRIGPTPCVGIEFSTARCEQWIRREGIYHVAEGRAEFTCMRYGWPVTALQLMSSGGACRGDHRTDNSNDYFDVHEATHGLDDCTARCAASPVCFGVEFAPEGGRCEVWRRPIRATAPVPGHECWAWAIQGF</sequence>
<dbReference type="EMBL" id="CAJNDS010002738">
    <property type="protein sequence ID" value="CAE7579356.1"/>
    <property type="molecule type" value="Genomic_DNA"/>
</dbReference>
<evidence type="ECO:0008006" key="3">
    <source>
        <dbReference type="Google" id="ProtNLM"/>
    </source>
</evidence>
<organism evidence="1 2">
    <name type="scientific">Symbiodinium natans</name>
    <dbReference type="NCBI Taxonomy" id="878477"/>
    <lineage>
        <taxon>Eukaryota</taxon>
        <taxon>Sar</taxon>
        <taxon>Alveolata</taxon>
        <taxon>Dinophyceae</taxon>
        <taxon>Suessiales</taxon>
        <taxon>Symbiodiniaceae</taxon>
        <taxon>Symbiodinium</taxon>
    </lineage>
</organism>
<evidence type="ECO:0000313" key="2">
    <source>
        <dbReference type="Proteomes" id="UP000604046"/>
    </source>
</evidence>
<dbReference type="OrthoDB" id="406041at2759"/>
<protein>
    <recommendedName>
        <fullName evidence="3">Apple domain-containing protein</fullName>
    </recommendedName>
</protein>
<reference evidence="1" key="1">
    <citation type="submission" date="2021-02" db="EMBL/GenBank/DDBJ databases">
        <authorList>
            <person name="Dougan E. K."/>
            <person name="Rhodes N."/>
            <person name="Thang M."/>
            <person name="Chan C."/>
        </authorList>
    </citation>
    <scope>NUCLEOTIDE SEQUENCE</scope>
</reference>
<comment type="caution">
    <text evidence="1">The sequence shown here is derived from an EMBL/GenBank/DDBJ whole genome shotgun (WGS) entry which is preliminary data.</text>
</comment>
<name>A0A812UUS1_9DINO</name>
<accession>A0A812UUS1</accession>
<dbReference type="AlphaFoldDB" id="A0A812UUS1"/>